<reference evidence="2" key="2">
    <citation type="submission" date="2020-11" db="EMBL/GenBank/DDBJ databases">
        <authorList>
            <person name="McCartney M.A."/>
            <person name="Auch B."/>
            <person name="Kono T."/>
            <person name="Mallez S."/>
            <person name="Becker A."/>
            <person name="Gohl D.M."/>
            <person name="Silverstein K.A.T."/>
            <person name="Koren S."/>
            <person name="Bechman K.B."/>
            <person name="Herman A."/>
            <person name="Abrahante J.E."/>
            <person name="Garbe J."/>
        </authorList>
    </citation>
    <scope>NUCLEOTIDE SEQUENCE</scope>
    <source>
        <strain evidence="2">Duluth1</strain>
        <tissue evidence="2">Whole animal</tissue>
    </source>
</reference>
<name>A0A9D4K8Y1_DREPO</name>
<dbReference type="Pfam" id="PF23334">
    <property type="entry name" value="VWC2L_2nd"/>
    <property type="match status" value="1"/>
</dbReference>
<comment type="caution">
    <text evidence="2">The sequence shown here is derived from an EMBL/GenBank/DDBJ whole genome shotgun (WGS) entry which is preliminary data.</text>
</comment>
<gene>
    <name evidence="2" type="ORF">DPMN_108520</name>
</gene>
<proteinExistence type="predicted"/>
<dbReference type="PANTHER" id="PTHR46439">
    <property type="entry name" value="CYSTEINE-RICH MOTOR NEURON 1 PROTEIN"/>
    <property type="match status" value="1"/>
</dbReference>
<dbReference type="GO" id="GO:0005886">
    <property type="term" value="C:plasma membrane"/>
    <property type="evidence" value="ECO:0007669"/>
    <property type="project" value="TreeGrafter"/>
</dbReference>
<accession>A0A9D4K8Y1</accession>
<dbReference type="InterPro" id="IPR001007">
    <property type="entry name" value="VWF_dom"/>
</dbReference>
<dbReference type="Gene3D" id="6.20.200.20">
    <property type="match status" value="1"/>
</dbReference>
<evidence type="ECO:0000313" key="3">
    <source>
        <dbReference type="Proteomes" id="UP000828390"/>
    </source>
</evidence>
<dbReference type="Proteomes" id="UP000828390">
    <property type="component" value="Unassembled WGS sequence"/>
</dbReference>
<dbReference type="PROSITE" id="PS01208">
    <property type="entry name" value="VWFC_1"/>
    <property type="match status" value="1"/>
</dbReference>
<sequence length="76" mass="8158">MMPGESVPDNDPCKFCRCDMGDVVCAIADCAPPPCEHPTSIPGKCCPVCNTGQYENEYACLLNKTLQPYTTVISGN</sequence>
<feature type="domain" description="VWFC" evidence="1">
    <location>
        <begin position="1"/>
        <end position="50"/>
    </location>
</feature>
<keyword evidence="3" id="KW-1185">Reference proteome</keyword>
<evidence type="ECO:0000259" key="1">
    <source>
        <dbReference type="PROSITE" id="PS50184"/>
    </source>
</evidence>
<dbReference type="InterPro" id="IPR052624">
    <property type="entry name" value="CRIM1"/>
</dbReference>
<reference evidence="2" key="1">
    <citation type="journal article" date="2019" name="bioRxiv">
        <title>The Genome of the Zebra Mussel, Dreissena polymorpha: A Resource for Invasive Species Research.</title>
        <authorList>
            <person name="McCartney M.A."/>
            <person name="Auch B."/>
            <person name="Kono T."/>
            <person name="Mallez S."/>
            <person name="Zhang Y."/>
            <person name="Obille A."/>
            <person name="Becker A."/>
            <person name="Abrahante J.E."/>
            <person name="Garbe J."/>
            <person name="Badalamenti J.P."/>
            <person name="Herman A."/>
            <person name="Mangelson H."/>
            <person name="Liachko I."/>
            <person name="Sullivan S."/>
            <person name="Sone E.D."/>
            <person name="Koren S."/>
            <person name="Silverstein K.A.T."/>
            <person name="Beckman K.B."/>
            <person name="Gohl D.M."/>
        </authorList>
    </citation>
    <scope>NUCLEOTIDE SEQUENCE</scope>
    <source>
        <strain evidence="2">Duluth1</strain>
        <tissue evidence="2">Whole animal</tissue>
    </source>
</reference>
<dbReference type="EMBL" id="JAIWYP010000004">
    <property type="protein sequence ID" value="KAH3835173.1"/>
    <property type="molecule type" value="Genomic_DNA"/>
</dbReference>
<organism evidence="2 3">
    <name type="scientific">Dreissena polymorpha</name>
    <name type="common">Zebra mussel</name>
    <name type="synonym">Mytilus polymorpha</name>
    <dbReference type="NCBI Taxonomy" id="45954"/>
    <lineage>
        <taxon>Eukaryota</taxon>
        <taxon>Metazoa</taxon>
        <taxon>Spiralia</taxon>
        <taxon>Lophotrochozoa</taxon>
        <taxon>Mollusca</taxon>
        <taxon>Bivalvia</taxon>
        <taxon>Autobranchia</taxon>
        <taxon>Heteroconchia</taxon>
        <taxon>Euheterodonta</taxon>
        <taxon>Imparidentia</taxon>
        <taxon>Neoheterodontei</taxon>
        <taxon>Myida</taxon>
        <taxon>Dreissenoidea</taxon>
        <taxon>Dreissenidae</taxon>
        <taxon>Dreissena</taxon>
    </lineage>
</organism>
<protein>
    <recommendedName>
        <fullName evidence="1">VWFC domain-containing protein</fullName>
    </recommendedName>
</protein>
<dbReference type="AlphaFoldDB" id="A0A9D4K8Y1"/>
<dbReference type="PANTHER" id="PTHR46439:SF1">
    <property type="entry name" value="CYSTEINE-RICH MOTOR NEURON 1 PROTEIN"/>
    <property type="match status" value="1"/>
</dbReference>
<dbReference type="SUPFAM" id="SSF57603">
    <property type="entry name" value="FnI-like domain"/>
    <property type="match status" value="1"/>
</dbReference>
<dbReference type="PROSITE" id="PS50184">
    <property type="entry name" value="VWFC_2"/>
    <property type="match status" value="1"/>
</dbReference>
<evidence type="ECO:0000313" key="2">
    <source>
        <dbReference type="EMBL" id="KAH3835173.1"/>
    </source>
</evidence>